<keyword evidence="6" id="KW-1185">Reference proteome</keyword>
<dbReference type="Pfam" id="PF02469">
    <property type="entry name" value="Fasciclin"/>
    <property type="match status" value="1"/>
</dbReference>
<dbReference type="Proteomes" id="UP001177003">
    <property type="component" value="Chromosome 2"/>
</dbReference>
<evidence type="ECO:0000256" key="3">
    <source>
        <dbReference type="SAM" id="Phobius"/>
    </source>
</evidence>
<evidence type="ECO:0000313" key="5">
    <source>
        <dbReference type="EMBL" id="CAI9274207.1"/>
    </source>
</evidence>
<evidence type="ECO:0000313" key="6">
    <source>
        <dbReference type="Proteomes" id="UP001177003"/>
    </source>
</evidence>
<keyword evidence="3" id="KW-0472">Membrane</keyword>
<feature type="domain" description="FAS1" evidence="4">
    <location>
        <begin position="30"/>
        <end position="158"/>
    </location>
</feature>
<dbReference type="SMART" id="SM00554">
    <property type="entry name" value="FAS1"/>
    <property type="match status" value="1"/>
</dbReference>
<evidence type="ECO:0000256" key="2">
    <source>
        <dbReference type="SAM" id="MobiDB-lite"/>
    </source>
</evidence>
<dbReference type="InterPro" id="IPR053339">
    <property type="entry name" value="FAS1_domain_protein"/>
</dbReference>
<feature type="region of interest" description="Disordered" evidence="2">
    <location>
        <begin position="185"/>
        <end position="204"/>
    </location>
</feature>
<feature type="transmembrane region" description="Helical" evidence="3">
    <location>
        <begin position="45"/>
        <end position="68"/>
    </location>
</feature>
<dbReference type="SUPFAM" id="SSF82153">
    <property type="entry name" value="FAS1 domain"/>
    <property type="match status" value="1"/>
</dbReference>
<dbReference type="InterPro" id="IPR000782">
    <property type="entry name" value="FAS1_domain"/>
</dbReference>
<dbReference type="AlphaFoldDB" id="A0AA35YHV6"/>
<reference evidence="5" key="1">
    <citation type="submission" date="2023-04" db="EMBL/GenBank/DDBJ databases">
        <authorList>
            <person name="Vijverberg K."/>
            <person name="Xiong W."/>
            <person name="Schranz E."/>
        </authorList>
    </citation>
    <scope>NUCLEOTIDE SEQUENCE</scope>
</reference>
<dbReference type="PROSITE" id="PS50213">
    <property type="entry name" value="FAS1"/>
    <property type="match status" value="1"/>
</dbReference>
<sequence>MDTYVKLYLSTLIMALSLIISSVFASPSANNDIVVAIQEMERANYFTFVMLINMVPPSMFQGNITFLMPSDRSLSRTKIPQNSVIDLLLNHSIPSPLLFDHLIHLPTNSTLPTSNPDLMLKVSNSGRRGLFLGNVRIVSPNICTHGYLVRCHGIDDVLSVDIEKPEITCPRVSSPIPATTPLLAPTSQAPASNPPHADAYETSGGRRPHIELTLTCIVFMWLFSNLVRTTMANFNMNTMSGFSHRLGSSTKIPMLIPEYYEQWAGRMVDYLIGIDEDLWRCIKSNKFCPSMLSDVGSDGSSIDVTTQTNKFKTNDKRCMCEL</sequence>
<dbReference type="Gene3D" id="2.30.180.10">
    <property type="entry name" value="FAS1 domain"/>
    <property type="match status" value="1"/>
</dbReference>
<keyword evidence="3" id="KW-1133">Transmembrane helix</keyword>
<protein>
    <recommendedName>
        <fullName evidence="4">FAS1 domain-containing protein</fullName>
    </recommendedName>
</protein>
<dbReference type="PANTHER" id="PTHR36069">
    <property type="entry name" value="EXPRESSED PROTEIN-RELATED"/>
    <property type="match status" value="1"/>
</dbReference>
<dbReference type="PANTHER" id="PTHR36069:SF1">
    <property type="entry name" value="EXPRESSED PROTEIN"/>
    <property type="match status" value="1"/>
</dbReference>
<proteinExistence type="inferred from homology"/>
<accession>A0AA35YHV6</accession>
<name>A0AA35YHV6_LACSI</name>
<comment type="similarity">
    <text evidence="1">Belongs to the fasciclin-like AGP family.</text>
</comment>
<feature type="transmembrane region" description="Helical" evidence="3">
    <location>
        <begin position="7"/>
        <end position="25"/>
    </location>
</feature>
<organism evidence="5 6">
    <name type="scientific">Lactuca saligna</name>
    <name type="common">Willowleaf lettuce</name>
    <dbReference type="NCBI Taxonomy" id="75948"/>
    <lineage>
        <taxon>Eukaryota</taxon>
        <taxon>Viridiplantae</taxon>
        <taxon>Streptophyta</taxon>
        <taxon>Embryophyta</taxon>
        <taxon>Tracheophyta</taxon>
        <taxon>Spermatophyta</taxon>
        <taxon>Magnoliopsida</taxon>
        <taxon>eudicotyledons</taxon>
        <taxon>Gunneridae</taxon>
        <taxon>Pentapetalae</taxon>
        <taxon>asterids</taxon>
        <taxon>campanulids</taxon>
        <taxon>Asterales</taxon>
        <taxon>Asteraceae</taxon>
        <taxon>Cichorioideae</taxon>
        <taxon>Cichorieae</taxon>
        <taxon>Lactucinae</taxon>
        <taxon>Lactuca</taxon>
    </lineage>
</organism>
<gene>
    <name evidence="5" type="ORF">LSALG_LOCUS14299</name>
</gene>
<dbReference type="InterPro" id="IPR036378">
    <property type="entry name" value="FAS1_dom_sf"/>
</dbReference>
<evidence type="ECO:0000256" key="1">
    <source>
        <dbReference type="ARBA" id="ARBA00007843"/>
    </source>
</evidence>
<evidence type="ECO:0000259" key="4">
    <source>
        <dbReference type="PROSITE" id="PS50213"/>
    </source>
</evidence>
<keyword evidence="3" id="KW-0812">Transmembrane</keyword>
<dbReference type="EMBL" id="OX465078">
    <property type="protein sequence ID" value="CAI9274207.1"/>
    <property type="molecule type" value="Genomic_DNA"/>
</dbReference>